<organism evidence="4 5">
    <name type="scientific">Guptibacillus hwajinpoensis</name>
    <dbReference type="NCBI Taxonomy" id="208199"/>
    <lineage>
        <taxon>Bacteria</taxon>
        <taxon>Bacillati</taxon>
        <taxon>Bacillota</taxon>
        <taxon>Bacilli</taxon>
        <taxon>Bacillales</taxon>
        <taxon>Guptibacillaceae</taxon>
        <taxon>Guptibacillus</taxon>
    </lineage>
</organism>
<dbReference type="SUPFAM" id="SSF52540">
    <property type="entry name" value="P-loop containing nucleoside triphosphate hydrolases"/>
    <property type="match status" value="1"/>
</dbReference>
<sequence length="259" mass="30560">MTSSDLRSLPPFVLNSIPKSGTHLVKQILQGIPGMQHHPDKGMFGHYEYQGKLQLDRVEALSDNEFVNGHLFYSQTWDAFFKKLNMKQVFVMRDPRDVIVSYAYFIPTLKIHPLYETFQQEGFTHHDRMKFLIEGGQPITPSKPYQPNVNDWYTSFSKWTEQSDVFTIRFEELVSSEKERLQLLHRLVKFLWGEEEVPFTRPVMVRKMIENINPQTSPTYRKGKIGGWNQEFNEELKQLFKKHGGELLVSLQYEKNLNW</sequence>
<keyword evidence="5" id="KW-1185">Reference proteome</keyword>
<dbReference type="OrthoDB" id="570215at2"/>
<dbReference type="Proteomes" id="UP000035996">
    <property type="component" value="Unassembled WGS sequence"/>
</dbReference>
<evidence type="ECO:0000256" key="2">
    <source>
        <dbReference type="ARBA" id="ARBA00022679"/>
    </source>
</evidence>
<evidence type="ECO:0000313" key="5">
    <source>
        <dbReference type="Proteomes" id="UP000035996"/>
    </source>
</evidence>
<dbReference type="Pfam" id="PF00685">
    <property type="entry name" value="Sulfotransfer_1"/>
    <property type="match status" value="1"/>
</dbReference>
<name>A0A0J6CRD2_9BACL</name>
<dbReference type="RefSeq" id="WP_048310009.1">
    <property type="nucleotide sequence ID" value="NZ_CP119526.1"/>
</dbReference>
<comment type="similarity">
    <text evidence="1">Belongs to the sulfotransferase 1 family.</text>
</comment>
<dbReference type="STRING" id="157733.AB986_06295"/>
<proteinExistence type="inferred from homology"/>
<dbReference type="EMBL" id="LELK01000001">
    <property type="protein sequence ID" value="KMM38866.1"/>
    <property type="molecule type" value="Genomic_DNA"/>
</dbReference>
<protein>
    <recommendedName>
        <fullName evidence="3">Sulfotransferase domain-containing protein</fullName>
    </recommendedName>
</protein>
<keyword evidence="2" id="KW-0808">Transferase</keyword>
<dbReference type="PANTHER" id="PTHR11783">
    <property type="entry name" value="SULFOTRANSFERASE SULT"/>
    <property type="match status" value="1"/>
</dbReference>
<accession>A0A0J6CRD2</accession>
<dbReference type="GO" id="GO:0008146">
    <property type="term" value="F:sulfotransferase activity"/>
    <property type="evidence" value="ECO:0007669"/>
    <property type="project" value="InterPro"/>
</dbReference>
<comment type="caution">
    <text evidence="4">The sequence shown here is derived from an EMBL/GenBank/DDBJ whole genome shotgun (WGS) entry which is preliminary data.</text>
</comment>
<evidence type="ECO:0000259" key="3">
    <source>
        <dbReference type="Pfam" id="PF00685"/>
    </source>
</evidence>
<evidence type="ECO:0000256" key="1">
    <source>
        <dbReference type="ARBA" id="ARBA00005771"/>
    </source>
</evidence>
<dbReference type="AlphaFoldDB" id="A0A0J6CRD2"/>
<evidence type="ECO:0000313" key="4">
    <source>
        <dbReference type="EMBL" id="KMM38866.1"/>
    </source>
</evidence>
<dbReference type="InterPro" id="IPR000863">
    <property type="entry name" value="Sulfotransferase_dom"/>
</dbReference>
<gene>
    <name evidence="4" type="ORF">AB986_06295</name>
</gene>
<feature type="domain" description="Sulfotransferase" evidence="3">
    <location>
        <begin position="12"/>
        <end position="245"/>
    </location>
</feature>
<dbReference type="Gene3D" id="3.40.50.300">
    <property type="entry name" value="P-loop containing nucleotide triphosphate hydrolases"/>
    <property type="match status" value="1"/>
</dbReference>
<dbReference type="InterPro" id="IPR027417">
    <property type="entry name" value="P-loop_NTPase"/>
</dbReference>
<reference evidence="4" key="1">
    <citation type="submission" date="2015-06" db="EMBL/GenBank/DDBJ databases">
        <authorList>
            <person name="Liu B."/>
            <person name="Wang J."/>
            <person name="Zhu Y."/>
            <person name="Liu G."/>
            <person name="Chen Q."/>
            <person name="Zheng C."/>
            <person name="Che J."/>
            <person name="Ge C."/>
            <person name="Shi H."/>
            <person name="Pan Z."/>
            <person name="Liu X."/>
        </authorList>
    </citation>
    <scope>NUCLEOTIDE SEQUENCE [LARGE SCALE GENOMIC DNA]</scope>
    <source>
        <strain evidence="4">DSM 16346</strain>
    </source>
</reference>